<dbReference type="InterPro" id="IPR007044">
    <property type="entry name" value="Cyclodeamin/CycHdrlase"/>
</dbReference>
<organism evidence="2 3">
    <name type="scientific">Treponema phagedenis</name>
    <dbReference type="NCBI Taxonomy" id="162"/>
    <lineage>
        <taxon>Bacteria</taxon>
        <taxon>Pseudomonadati</taxon>
        <taxon>Spirochaetota</taxon>
        <taxon>Spirochaetia</taxon>
        <taxon>Spirochaetales</taxon>
        <taxon>Treponemataceae</taxon>
        <taxon>Treponema</taxon>
    </lineage>
</organism>
<dbReference type="Gene3D" id="1.20.120.680">
    <property type="entry name" value="Formiminotetrahydrofolate cyclodeaminase monomer, up-and-down helical bundle"/>
    <property type="match status" value="1"/>
</dbReference>
<evidence type="ECO:0000259" key="1">
    <source>
        <dbReference type="Pfam" id="PF04961"/>
    </source>
</evidence>
<dbReference type="InterPro" id="IPR036178">
    <property type="entry name" value="Formintransfe-cycloase-like_sf"/>
</dbReference>
<evidence type="ECO:0000313" key="2">
    <source>
        <dbReference type="EMBL" id="CEM61137.1"/>
    </source>
</evidence>
<gene>
    <name evidence="2" type="ORF">TPHV1_150019</name>
</gene>
<feature type="domain" description="Cyclodeaminase/cyclohydrolase" evidence="1">
    <location>
        <begin position="7"/>
        <end position="186"/>
    </location>
</feature>
<proteinExistence type="predicted"/>
<accession>A0A0B7GUC8</accession>
<dbReference type="GO" id="GO:0016740">
    <property type="term" value="F:transferase activity"/>
    <property type="evidence" value="ECO:0007669"/>
    <property type="project" value="UniProtKB-KW"/>
</dbReference>
<dbReference type="EMBL" id="CDNC01000007">
    <property type="protein sequence ID" value="CEM61137.1"/>
    <property type="molecule type" value="Genomic_DNA"/>
</dbReference>
<name>A0A0B7GUC8_TREPH</name>
<evidence type="ECO:0000313" key="3">
    <source>
        <dbReference type="Proteomes" id="UP000042527"/>
    </source>
</evidence>
<dbReference type="AlphaFoldDB" id="A0A0B7GUC8"/>
<keyword evidence="2" id="KW-0808">Transferase</keyword>
<reference evidence="3" key="1">
    <citation type="submission" date="2015-01" db="EMBL/GenBank/DDBJ databases">
        <authorList>
            <person name="Manzoor Shahid"/>
            <person name="Zubair Saima"/>
        </authorList>
    </citation>
    <scope>NUCLEOTIDE SEQUENCE [LARGE SCALE GENOMIC DNA]</scope>
    <source>
        <strain evidence="3">V1</strain>
    </source>
</reference>
<sequence>MLKDLTVVEFVNETASNSPAPGGGSIAALNASVAAGLLTMVANLTVGKKKYLDVSERMEEIAKVCGKYKDTFVDGIDKDANSFNGVMDAMKLPKETESEQKVRSAKIQEGYKEAIVVPLSLGTEVAALYPYAKELAETGNANAITDVAVALINIKAAVEGAFLNVRINLNSLKDEAYKAELNKKMDEVQALVKKNDAEIMEIVKTKL</sequence>
<keyword evidence="3" id="KW-1185">Reference proteome</keyword>
<dbReference type="SUPFAM" id="SSF101262">
    <property type="entry name" value="Methenyltetrahydrofolate cyclohydrolase-like"/>
    <property type="match status" value="1"/>
</dbReference>
<protein>
    <submittedName>
        <fullName evidence="2">Formiminotransferase-cyclodeaminase</fullName>
    </submittedName>
</protein>
<dbReference type="OrthoDB" id="7959174at2"/>
<dbReference type="Proteomes" id="UP000042527">
    <property type="component" value="Unassembled WGS sequence"/>
</dbReference>
<dbReference type="Pfam" id="PF04961">
    <property type="entry name" value="FTCD_C"/>
    <property type="match status" value="1"/>
</dbReference>
<dbReference type="RefSeq" id="WP_044634448.1">
    <property type="nucleotide sequence ID" value="NZ_CDNC01000007.1"/>
</dbReference>